<organism evidence="1 2">
    <name type="scientific">Candidatus Beckwithbacteria bacterium CG23_combo_of_CG06-09_8_20_14_all_34_8</name>
    <dbReference type="NCBI Taxonomy" id="1974497"/>
    <lineage>
        <taxon>Bacteria</taxon>
        <taxon>Candidatus Beckwithiibacteriota</taxon>
    </lineage>
</organism>
<evidence type="ECO:0000313" key="2">
    <source>
        <dbReference type="Proteomes" id="UP000229459"/>
    </source>
</evidence>
<proteinExistence type="predicted"/>
<protein>
    <submittedName>
        <fullName evidence="1">Uncharacterized protein</fullName>
    </submittedName>
</protein>
<accession>A0A2H0B5J1</accession>
<name>A0A2H0B5J1_9BACT</name>
<sequence>MLIYTLFVINLQLLPMTNANVSSPIPGATIINPDGSESKVPDIIEQDGNTIVELVSSEENESDFDQQQYESVKNLVMRKTVQADELNSQISELSDSLKNILINDSELAQSEEDAKKAKKAAVARKATLMNSPEAVSVKIKLQEAKEDLKDIEDSLSTQLLSLYQITGVQEFETDEGEVREFVIKARVKSKKKK</sequence>
<evidence type="ECO:0000313" key="1">
    <source>
        <dbReference type="EMBL" id="PIP52929.1"/>
    </source>
</evidence>
<reference evidence="1 2" key="1">
    <citation type="submission" date="2017-09" db="EMBL/GenBank/DDBJ databases">
        <title>Depth-based differentiation of microbial function through sediment-hosted aquifers and enrichment of novel symbionts in the deep terrestrial subsurface.</title>
        <authorList>
            <person name="Probst A.J."/>
            <person name="Ladd B."/>
            <person name="Jarett J.K."/>
            <person name="Geller-Mcgrath D.E."/>
            <person name="Sieber C.M."/>
            <person name="Emerson J.B."/>
            <person name="Anantharaman K."/>
            <person name="Thomas B.C."/>
            <person name="Malmstrom R."/>
            <person name="Stieglmeier M."/>
            <person name="Klingl A."/>
            <person name="Woyke T."/>
            <person name="Ryan C.M."/>
            <person name="Banfield J.F."/>
        </authorList>
    </citation>
    <scope>NUCLEOTIDE SEQUENCE [LARGE SCALE GENOMIC DNA]</scope>
    <source>
        <strain evidence="1">CG23_combo_of_CG06-09_8_20_14_all_34_8</strain>
    </source>
</reference>
<comment type="caution">
    <text evidence="1">The sequence shown here is derived from an EMBL/GenBank/DDBJ whole genome shotgun (WGS) entry which is preliminary data.</text>
</comment>
<dbReference type="Proteomes" id="UP000229459">
    <property type="component" value="Unassembled WGS sequence"/>
</dbReference>
<dbReference type="EMBL" id="PCSR01000089">
    <property type="protein sequence ID" value="PIP52929.1"/>
    <property type="molecule type" value="Genomic_DNA"/>
</dbReference>
<gene>
    <name evidence="1" type="ORF">COX08_03730</name>
</gene>
<dbReference type="AlphaFoldDB" id="A0A2H0B5J1"/>